<proteinExistence type="predicted"/>
<keyword evidence="3" id="KW-1185">Reference proteome</keyword>
<feature type="region of interest" description="Disordered" evidence="1">
    <location>
        <begin position="309"/>
        <end position="388"/>
    </location>
</feature>
<sequence>MSLPSPPTTASTDPPLSPLSASASTSQPLRRAKSPPLAFEKTPNDSLYAPILPHRRRESPSGSPANMGFVSPPTPGERDLQVIVDRQANAFEKMYEAFQAERDVWKLEKQRLHGRIAALEQLLKSSDHWSPAKSPITTPGGDISSPQSRGLHGGITLPTIAEDENIPPLAERRECAPKSIELTPPPALSKRTSAVTYKDADGFQVEEIPASETHRSGRLSPPPPNNRTHAGHTPIRIPRRPTPPPAGLSLDDVEDTPTRTNTHINTLLSQTKEEDEDVALKGPLNMPELPHQADGSNFTLEMLSKKLEQIVKDPEGQSSRPMVFAQPSPGLASPANEPADRESQTISPRSKSKLGETPLAPASTFIDQPSTTTESPATIASPDKGGVMSPQEIHEAKIHNDFEQGGIRLKKKSSTNFGTPFGTIGGFPGRKTS</sequence>
<evidence type="ECO:0000313" key="3">
    <source>
        <dbReference type="Proteomes" id="UP000215127"/>
    </source>
</evidence>
<feature type="region of interest" description="Disordered" evidence="1">
    <location>
        <begin position="1"/>
        <end position="78"/>
    </location>
</feature>
<protein>
    <submittedName>
        <fullName evidence="2">Uncharacterized protein</fullName>
    </submittedName>
</protein>
<organism evidence="2 3">
    <name type="scientific">Zymoseptoria tritici (strain ST99CH_3D7)</name>
    <dbReference type="NCBI Taxonomy" id="1276538"/>
    <lineage>
        <taxon>Eukaryota</taxon>
        <taxon>Fungi</taxon>
        <taxon>Dikarya</taxon>
        <taxon>Ascomycota</taxon>
        <taxon>Pezizomycotina</taxon>
        <taxon>Dothideomycetes</taxon>
        <taxon>Dothideomycetidae</taxon>
        <taxon>Mycosphaerellales</taxon>
        <taxon>Mycosphaerellaceae</taxon>
        <taxon>Zymoseptoria</taxon>
    </lineage>
</organism>
<accession>A0A1X7RPA3</accession>
<feature type="region of interest" description="Disordered" evidence="1">
    <location>
        <begin position="205"/>
        <end position="297"/>
    </location>
</feature>
<feature type="region of interest" description="Disordered" evidence="1">
    <location>
        <begin position="410"/>
        <end position="433"/>
    </location>
</feature>
<evidence type="ECO:0000256" key="1">
    <source>
        <dbReference type="SAM" id="MobiDB-lite"/>
    </source>
</evidence>
<feature type="compositionally biased region" description="Low complexity" evidence="1">
    <location>
        <begin position="8"/>
        <end position="29"/>
    </location>
</feature>
<dbReference type="Proteomes" id="UP000215127">
    <property type="component" value="Chromosome 3"/>
</dbReference>
<feature type="compositionally biased region" description="Gly residues" evidence="1">
    <location>
        <begin position="423"/>
        <end position="433"/>
    </location>
</feature>
<feature type="region of interest" description="Disordered" evidence="1">
    <location>
        <begin position="128"/>
        <end position="166"/>
    </location>
</feature>
<reference evidence="2 3" key="1">
    <citation type="submission" date="2016-06" db="EMBL/GenBank/DDBJ databases">
        <authorList>
            <person name="Kjaerup R.B."/>
            <person name="Dalgaard T.S."/>
            <person name="Juul-Madsen H.R."/>
        </authorList>
    </citation>
    <scope>NUCLEOTIDE SEQUENCE [LARGE SCALE GENOMIC DNA]</scope>
</reference>
<feature type="compositionally biased region" description="Polar residues" evidence="1">
    <location>
        <begin position="365"/>
        <end position="378"/>
    </location>
</feature>
<name>A0A1X7RPA3_ZYMT9</name>
<evidence type="ECO:0000313" key="2">
    <source>
        <dbReference type="EMBL" id="SMQ49239.1"/>
    </source>
</evidence>
<gene>
    <name evidence="2" type="ORF">ZT3D7_G4390</name>
</gene>
<feature type="compositionally biased region" description="Polar residues" evidence="1">
    <location>
        <begin position="258"/>
        <end position="270"/>
    </location>
</feature>
<dbReference type="EMBL" id="LT853694">
    <property type="protein sequence ID" value="SMQ49239.1"/>
    <property type="molecule type" value="Genomic_DNA"/>
</dbReference>
<dbReference type="AlphaFoldDB" id="A0A1X7RPA3"/>